<accession>A0A833PX70</accession>
<gene>
    <name evidence="1" type="ORF">GAK33_01058</name>
</gene>
<comment type="caution">
    <text evidence="1">The sequence shown here is derived from an EMBL/GenBank/DDBJ whole genome shotgun (WGS) entry which is preliminary data.</text>
</comment>
<organism evidence="1 2">
    <name type="scientific">Burkholderia lata (strain ATCC 17760 / DSM 23089 / LMG 22485 / NCIMB 9086 / R18194 / 383)</name>
    <dbReference type="NCBI Taxonomy" id="482957"/>
    <lineage>
        <taxon>Bacteria</taxon>
        <taxon>Pseudomonadati</taxon>
        <taxon>Pseudomonadota</taxon>
        <taxon>Betaproteobacteria</taxon>
        <taxon>Burkholderiales</taxon>
        <taxon>Burkholderiaceae</taxon>
        <taxon>Burkholderia</taxon>
        <taxon>Burkholderia cepacia complex</taxon>
    </lineage>
</organism>
<evidence type="ECO:0000313" key="2">
    <source>
        <dbReference type="Proteomes" id="UP000467522"/>
    </source>
</evidence>
<protein>
    <submittedName>
        <fullName evidence="1">Uncharacterized protein</fullName>
    </submittedName>
</protein>
<proteinExistence type="predicted"/>
<dbReference type="Proteomes" id="UP000467522">
    <property type="component" value="Unassembled WGS sequence"/>
</dbReference>
<sequence>MLHARKRVRVDLVDVLLHVVCGKIASSMREGGDTKLTTSGSLVMRCASR</sequence>
<name>A0A833PX70_BURL3</name>
<evidence type="ECO:0000313" key="1">
    <source>
        <dbReference type="EMBL" id="KAF1040058.1"/>
    </source>
</evidence>
<dbReference type="RefSeq" id="WP_278643979.1">
    <property type="nucleotide sequence ID" value="NZ_WNDV01000002.1"/>
</dbReference>
<dbReference type="EMBL" id="WNDV01000002">
    <property type="protein sequence ID" value="KAF1040058.1"/>
    <property type="molecule type" value="Genomic_DNA"/>
</dbReference>
<dbReference type="AlphaFoldDB" id="A0A833PX70"/>
<reference evidence="2" key="1">
    <citation type="journal article" date="2020" name="MBio">
        <title>Horizontal gene transfer to a defensive symbiont with a reduced genome amongst a multipartite beetle microbiome.</title>
        <authorList>
            <person name="Waterworth S.C."/>
            <person name="Florez L.V."/>
            <person name="Rees E.R."/>
            <person name="Hertweck C."/>
            <person name="Kaltenpoth M."/>
            <person name="Kwan J.C."/>
        </authorList>
    </citation>
    <scope>NUCLEOTIDE SEQUENCE [LARGE SCALE GENOMIC DNA]</scope>
</reference>